<keyword evidence="3" id="KW-0808">Transferase</keyword>
<evidence type="ECO:0000256" key="4">
    <source>
        <dbReference type="ARBA" id="ARBA00022692"/>
    </source>
</evidence>
<evidence type="ECO:0000259" key="8">
    <source>
        <dbReference type="Pfam" id="PF00535"/>
    </source>
</evidence>
<dbReference type="PANTHER" id="PTHR48090">
    <property type="entry name" value="UNDECAPRENYL-PHOSPHATE 4-DEOXY-4-FORMAMIDO-L-ARABINOSE TRANSFERASE-RELATED"/>
    <property type="match status" value="1"/>
</dbReference>
<dbReference type="Pfam" id="PF00535">
    <property type="entry name" value="Glycos_transf_2"/>
    <property type="match status" value="1"/>
</dbReference>
<dbReference type="InterPro" id="IPR050256">
    <property type="entry name" value="Glycosyltransferase_2"/>
</dbReference>
<keyword evidence="6 7" id="KW-0472">Membrane</keyword>
<keyword evidence="10" id="KW-1185">Reference proteome</keyword>
<accession>A0ABR6TXT8</accession>
<keyword evidence="2" id="KW-0328">Glycosyltransferase</keyword>
<dbReference type="EMBL" id="JACLAH010000005">
    <property type="protein sequence ID" value="MBC2648100.1"/>
    <property type="molecule type" value="Genomic_DNA"/>
</dbReference>
<gene>
    <name evidence="9" type="ORF">H6P72_15980</name>
</gene>
<reference evidence="9 10" key="1">
    <citation type="submission" date="2020-08" db="EMBL/GenBank/DDBJ databases">
        <title>Emergence and comparative genomics analysis of Citrobacter in Fennec fox imported from North Africa to China.</title>
        <authorList>
            <person name="Zheng B."/>
        </authorList>
    </citation>
    <scope>NUCLEOTIDE SEQUENCE [LARGE SCALE GENOMIC DNA]</scope>
    <source>
        <strain evidence="9 10">FF371</strain>
    </source>
</reference>
<sequence length="328" mass="36972">MTLGKKKHPLLAIVVPCYNESDMFSMCLSQLRDVIHSLVETERVSADSYVLFVDDGSRDDTWEKINTASLEFENVRGLKLSRNKGHQLALRAGLRFSDADITISIDADLQDDVTAITKMVDEYHNGYEIVYGVRDDRTTDSFFKRNTAALFYKLMGRLGVHQIEQHADYRLMGRNALNAFLDFKEKNLYIRGIIPLLGFKSTTVLYSRKARLAGESKYPLKKMLSLALDGITSLSVKPLRIISSLGFLVSLVSFVIGSTALMQKLLGHTIEGWASVMVGLFFMGGVQLLCIGILGEYIGKIYVEVKNRPSYFIEKCTWIQSDLNDEHD</sequence>
<comment type="subcellular location">
    <subcellularLocation>
        <location evidence="1">Membrane</location>
        <topology evidence="1">Multi-pass membrane protein</topology>
    </subcellularLocation>
</comment>
<dbReference type="SUPFAM" id="SSF53448">
    <property type="entry name" value="Nucleotide-diphospho-sugar transferases"/>
    <property type="match status" value="1"/>
</dbReference>
<dbReference type="PANTHER" id="PTHR48090:SF1">
    <property type="entry name" value="PROPHAGE BACTOPRENOL GLUCOSYL TRANSFERASE HOMOLOG"/>
    <property type="match status" value="1"/>
</dbReference>
<comment type="caution">
    <text evidence="9">The sequence shown here is derived from an EMBL/GenBank/DDBJ whole genome shotgun (WGS) entry which is preliminary data.</text>
</comment>
<evidence type="ECO:0000256" key="1">
    <source>
        <dbReference type="ARBA" id="ARBA00004141"/>
    </source>
</evidence>
<evidence type="ECO:0000256" key="5">
    <source>
        <dbReference type="ARBA" id="ARBA00022989"/>
    </source>
</evidence>
<dbReference type="CDD" id="cd04187">
    <property type="entry name" value="DPM1_like_bac"/>
    <property type="match status" value="1"/>
</dbReference>
<keyword evidence="5 7" id="KW-1133">Transmembrane helix</keyword>
<evidence type="ECO:0000256" key="7">
    <source>
        <dbReference type="SAM" id="Phobius"/>
    </source>
</evidence>
<feature type="transmembrane region" description="Helical" evidence="7">
    <location>
        <begin position="241"/>
        <end position="261"/>
    </location>
</feature>
<dbReference type="Proteomes" id="UP000586346">
    <property type="component" value="Unassembled WGS sequence"/>
</dbReference>
<protein>
    <submittedName>
        <fullName evidence="9">Glycosyltransferase family 2 protein</fullName>
    </submittedName>
</protein>
<evidence type="ECO:0000256" key="3">
    <source>
        <dbReference type="ARBA" id="ARBA00022679"/>
    </source>
</evidence>
<dbReference type="InterPro" id="IPR001173">
    <property type="entry name" value="Glyco_trans_2-like"/>
</dbReference>
<evidence type="ECO:0000313" key="9">
    <source>
        <dbReference type="EMBL" id="MBC2648100.1"/>
    </source>
</evidence>
<evidence type="ECO:0000256" key="6">
    <source>
        <dbReference type="ARBA" id="ARBA00023136"/>
    </source>
</evidence>
<evidence type="ECO:0000256" key="2">
    <source>
        <dbReference type="ARBA" id="ARBA00022676"/>
    </source>
</evidence>
<proteinExistence type="predicted"/>
<keyword evidence="4 7" id="KW-0812">Transmembrane</keyword>
<evidence type="ECO:0000313" key="10">
    <source>
        <dbReference type="Proteomes" id="UP000586346"/>
    </source>
</evidence>
<feature type="domain" description="Glycosyltransferase 2-like" evidence="8">
    <location>
        <begin position="13"/>
        <end position="154"/>
    </location>
</feature>
<organism evidence="9 10">
    <name type="scientific">Citrobacter braakii</name>
    <dbReference type="NCBI Taxonomy" id="57706"/>
    <lineage>
        <taxon>Bacteria</taxon>
        <taxon>Pseudomonadati</taxon>
        <taxon>Pseudomonadota</taxon>
        <taxon>Gammaproteobacteria</taxon>
        <taxon>Enterobacterales</taxon>
        <taxon>Enterobacteriaceae</taxon>
        <taxon>Citrobacter</taxon>
        <taxon>Citrobacter freundii complex</taxon>
    </lineage>
</organism>
<dbReference type="Gene3D" id="3.90.550.10">
    <property type="entry name" value="Spore Coat Polysaccharide Biosynthesis Protein SpsA, Chain A"/>
    <property type="match status" value="1"/>
</dbReference>
<name>A0ABR6TXT8_CITBR</name>
<feature type="transmembrane region" description="Helical" evidence="7">
    <location>
        <begin position="273"/>
        <end position="298"/>
    </location>
</feature>
<dbReference type="RefSeq" id="WP_185654830.1">
    <property type="nucleotide sequence ID" value="NZ_CP092860.1"/>
</dbReference>
<dbReference type="InterPro" id="IPR029044">
    <property type="entry name" value="Nucleotide-diphossugar_trans"/>
</dbReference>